<dbReference type="Pfam" id="PF01548">
    <property type="entry name" value="DEDD_Tnp_IS110"/>
    <property type="match status" value="1"/>
</dbReference>
<name>A0A0F9FVB5_9ZZZZ</name>
<evidence type="ECO:0000259" key="2">
    <source>
        <dbReference type="Pfam" id="PF02371"/>
    </source>
</evidence>
<dbReference type="InterPro" id="IPR002525">
    <property type="entry name" value="Transp_IS110-like_N"/>
</dbReference>
<dbReference type="AlphaFoldDB" id="A0A0F9FVB5"/>
<comment type="caution">
    <text evidence="3">The sequence shown here is derived from an EMBL/GenBank/DDBJ whole genome shotgun (WGS) entry which is preliminary data.</text>
</comment>
<feature type="domain" description="Transposase IS110-like N-terminal" evidence="1">
    <location>
        <begin position="6"/>
        <end position="146"/>
    </location>
</feature>
<dbReference type="GO" id="GO:0004803">
    <property type="term" value="F:transposase activity"/>
    <property type="evidence" value="ECO:0007669"/>
    <property type="project" value="InterPro"/>
</dbReference>
<dbReference type="NCBIfam" id="NF033542">
    <property type="entry name" value="transpos_IS110"/>
    <property type="match status" value="1"/>
</dbReference>
<evidence type="ECO:0000313" key="3">
    <source>
        <dbReference type="EMBL" id="KKL61260.1"/>
    </source>
</evidence>
<dbReference type="GO" id="GO:0003677">
    <property type="term" value="F:DNA binding"/>
    <property type="evidence" value="ECO:0007669"/>
    <property type="project" value="InterPro"/>
</dbReference>
<organism evidence="3">
    <name type="scientific">marine sediment metagenome</name>
    <dbReference type="NCBI Taxonomy" id="412755"/>
    <lineage>
        <taxon>unclassified sequences</taxon>
        <taxon>metagenomes</taxon>
        <taxon>ecological metagenomes</taxon>
    </lineage>
</organism>
<reference evidence="3" key="1">
    <citation type="journal article" date="2015" name="Nature">
        <title>Complex archaea that bridge the gap between prokaryotes and eukaryotes.</title>
        <authorList>
            <person name="Spang A."/>
            <person name="Saw J.H."/>
            <person name="Jorgensen S.L."/>
            <person name="Zaremba-Niedzwiedzka K."/>
            <person name="Martijn J."/>
            <person name="Lind A.E."/>
            <person name="van Eijk R."/>
            <person name="Schleper C."/>
            <person name="Guy L."/>
            <person name="Ettema T.J."/>
        </authorList>
    </citation>
    <scope>NUCLEOTIDE SEQUENCE</scope>
</reference>
<dbReference type="InterPro" id="IPR047650">
    <property type="entry name" value="Transpos_IS110"/>
</dbReference>
<dbReference type="InterPro" id="IPR003346">
    <property type="entry name" value="Transposase_20"/>
</dbReference>
<proteinExistence type="predicted"/>
<dbReference type="PANTHER" id="PTHR33055:SF3">
    <property type="entry name" value="PUTATIVE TRANSPOSASE FOR IS117-RELATED"/>
    <property type="match status" value="1"/>
</dbReference>
<dbReference type="PANTHER" id="PTHR33055">
    <property type="entry name" value="TRANSPOSASE FOR INSERTION SEQUENCE ELEMENT IS1111A"/>
    <property type="match status" value="1"/>
</dbReference>
<dbReference type="Pfam" id="PF02371">
    <property type="entry name" value="Transposase_20"/>
    <property type="match status" value="1"/>
</dbReference>
<accession>A0A0F9FVB5</accession>
<gene>
    <name evidence="3" type="ORF">LCGC14_2197090</name>
</gene>
<evidence type="ECO:0000259" key="1">
    <source>
        <dbReference type="Pfam" id="PF01548"/>
    </source>
</evidence>
<sequence length="345" mass="37290">MNPTTIGLDIAKRCFQVHGIDADGEVILVRALTRQRLLPFFSGLAPCLVGIEACATAHHWARELRALGHEVRLIPPAYVKPYVRRNKSDARDAAAICEAVGRPSMRFVPVKSAEQQASCSMTRVRDRLVSQRTGTVNALRAHLAEFGIVAAKGIGRARALSAIIEDPEDGRLPDVARSSLSVLAAAIVALDEQIAALDGQIRAWHRNSETSQRLASTPGIGPLTAATFTAAVPDPACFRSGREFAAWLGLTPRQHSTGGRTRLLGISKRGDKRLRRLLIVCASSVLQGLERRKEGFANAPWLARLKASKPPMVVIVALANKLARIIWALLAKGTTYQPSRGFLGA</sequence>
<dbReference type="GO" id="GO:0006313">
    <property type="term" value="P:DNA transposition"/>
    <property type="evidence" value="ECO:0007669"/>
    <property type="project" value="InterPro"/>
</dbReference>
<protein>
    <submittedName>
        <fullName evidence="3">Uncharacterized protein</fullName>
    </submittedName>
</protein>
<feature type="domain" description="Transposase IS116/IS110/IS902 C-terminal" evidence="2">
    <location>
        <begin position="212"/>
        <end position="286"/>
    </location>
</feature>
<dbReference type="EMBL" id="LAZR01028873">
    <property type="protein sequence ID" value="KKL61260.1"/>
    <property type="molecule type" value="Genomic_DNA"/>
</dbReference>